<name>A0ABX7VL90_XENBU</name>
<evidence type="ECO:0000313" key="2">
    <source>
        <dbReference type="EMBL" id="QTL40327.1"/>
    </source>
</evidence>
<accession>A0ABX7VL90</accession>
<proteinExistence type="predicted"/>
<dbReference type="Proteomes" id="UP000665047">
    <property type="component" value="Chromosome"/>
</dbReference>
<dbReference type="RefSeq" id="WP_209027879.1">
    <property type="nucleotide sequence ID" value="NZ_CP072455.1"/>
</dbReference>
<keyword evidence="3" id="KW-1185">Reference proteome</keyword>
<dbReference type="Pfam" id="PF14021">
    <property type="entry name" value="TNT"/>
    <property type="match status" value="1"/>
</dbReference>
<evidence type="ECO:0000259" key="1">
    <source>
        <dbReference type="Pfam" id="PF14021"/>
    </source>
</evidence>
<dbReference type="EMBL" id="CP072455">
    <property type="protein sequence ID" value="QTL40327.1"/>
    <property type="molecule type" value="Genomic_DNA"/>
</dbReference>
<gene>
    <name evidence="2" type="ORF">HGO23_02630</name>
</gene>
<dbReference type="InterPro" id="IPR025331">
    <property type="entry name" value="TNT"/>
</dbReference>
<reference evidence="2 3" key="1">
    <citation type="submission" date="2021-03" db="EMBL/GenBank/DDBJ databases">
        <title>Complete Genome Sequence Data of Xenorhabdus budapestensis strain C72, a Candidate Biological Control Agent, from China.</title>
        <authorList>
            <person name="LI B."/>
            <person name="WANG S."/>
            <person name="QIU D."/>
        </authorList>
    </citation>
    <scope>NUCLEOTIDE SEQUENCE [LARGE SCALE GENOMIC DNA]</scope>
    <source>
        <strain evidence="2 3">C-7-2</strain>
    </source>
</reference>
<organism evidence="2 3">
    <name type="scientific">Xenorhabdus budapestensis</name>
    <dbReference type="NCBI Taxonomy" id="290110"/>
    <lineage>
        <taxon>Bacteria</taxon>
        <taxon>Pseudomonadati</taxon>
        <taxon>Pseudomonadota</taxon>
        <taxon>Gammaproteobacteria</taxon>
        <taxon>Enterobacterales</taxon>
        <taxon>Morganellaceae</taxon>
        <taxon>Xenorhabdus</taxon>
    </lineage>
</organism>
<protein>
    <submittedName>
        <fullName evidence="2">Glycohydrolase toxin TNT-related protein</fullName>
    </submittedName>
</protein>
<feature type="domain" description="TNT" evidence="1">
    <location>
        <begin position="49"/>
        <end position="89"/>
    </location>
</feature>
<evidence type="ECO:0000313" key="3">
    <source>
        <dbReference type="Proteomes" id="UP000665047"/>
    </source>
</evidence>
<sequence>MPEQTNLPSNTIADAEAGGYSYYDKFRNKDGSWNWPKNLGFAEDPVKTTLPVGTRLDRYGKPNGSFIAPKGTPYEQRALAPGARAEKYYE</sequence>